<gene>
    <name evidence="2" type="ORF">MMAGJ_52540</name>
    <name evidence="3" type="ORF">MMAGJ_78170</name>
</gene>
<evidence type="ECO:0000313" key="4">
    <source>
        <dbReference type="Proteomes" id="UP000465622"/>
    </source>
</evidence>
<keyword evidence="1" id="KW-1133">Transmembrane helix</keyword>
<keyword evidence="1" id="KW-0472">Membrane</keyword>
<keyword evidence="1" id="KW-0812">Transmembrane</keyword>
<protein>
    <submittedName>
        <fullName evidence="3">Uncharacterized protein</fullName>
    </submittedName>
</protein>
<feature type="transmembrane region" description="Helical" evidence="1">
    <location>
        <begin position="7"/>
        <end position="25"/>
    </location>
</feature>
<dbReference type="EMBL" id="AP022567">
    <property type="protein sequence ID" value="BBX35972.1"/>
    <property type="molecule type" value="Genomic_DNA"/>
</dbReference>
<sequence length="115" mass="12245">MRGAARWFGILLMGIGAMFLLGGLMGGDAMTLISGVFFGGFGAFLYFWGRGARGGGRGGGDPVWAAQRERDEALYSVQRSGAQAIESLRQQETAKARAAVARGQQRTESLEGAWL</sequence>
<dbReference type="Proteomes" id="UP000465622">
    <property type="component" value="Chromosome"/>
</dbReference>
<dbReference type="RefSeq" id="WP_036436365.1">
    <property type="nucleotide sequence ID" value="NZ_AP022567.1"/>
</dbReference>
<keyword evidence="4" id="KW-1185">Reference proteome</keyword>
<accession>A0ABM7I6G2</accession>
<evidence type="ECO:0000313" key="2">
    <source>
        <dbReference type="EMBL" id="BBX35972.1"/>
    </source>
</evidence>
<reference evidence="3" key="2">
    <citation type="submission" date="2020-02" db="EMBL/GenBank/DDBJ databases">
        <authorList>
            <person name="Matsumoto Y."/>
            <person name="Motooka D."/>
            <person name="Nakamura S."/>
        </authorList>
    </citation>
    <scope>NUCLEOTIDE SEQUENCE</scope>
    <source>
        <strain evidence="3">JCM 12375</strain>
    </source>
</reference>
<organism evidence="3 4">
    <name type="scientific">Mycolicibacterium mageritense</name>
    <name type="common">Mycobacterium mageritense</name>
    <dbReference type="NCBI Taxonomy" id="53462"/>
    <lineage>
        <taxon>Bacteria</taxon>
        <taxon>Bacillati</taxon>
        <taxon>Actinomycetota</taxon>
        <taxon>Actinomycetes</taxon>
        <taxon>Mycobacteriales</taxon>
        <taxon>Mycobacteriaceae</taxon>
        <taxon>Mycolicibacterium</taxon>
    </lineage>
</organism>
<reference evidence="3 4" key="1">
    <citation type="journal article" date="2019" name="Emerg. Microbes Infect.">
        <title>Comprehensive subspecies identification of 175 nontuberculous mycobacteria species based on 7547 genomic profiles.</title>
        <authorList>
            <person name="Matsumoto Y."/>
            <person name="Kinjo T."/>
            <person name="Motooka D."/>
            <person name="Nabeya D."/>
            <person name="Jung N."/>
            <person name="Uechi K."/>
            <person name="Horii T."/>
            <person name="Iida T."/>
            <person name="Fujita J."/>
            <person name="Nakamura S."/>
        </authorList>
    </citation>
    <scope>NUCLEOTIDE SEQUENCE [LARGE SCALE GENOMIC DNA]</scope>
    <source>
        <strain evidence="3 4">JCM 12375</strain>
    </source>
</reference>
<name>A0ABM7I6G2_MYCME</name>
<evidence type="ECO:0000256" key="1">
    <source>
        <dbReference type="SAM" id="Phobius"/>
    </source>
</evidence>
<evidence type="ECO:0000313" key="3">
    <source>
        <dbReference type="EMBL" id="BBX38535.1"/>
    </source>
</evidence>
<feature type="transmembrane region" description="Helical" evidence="1">
    <location>
        <begin position="31"/>
        <end position="48"/>
    </location>
</feature>
<proteinExistence type="predicted"/>
<dbReference type="EMBL" id="AP022567">
    <property type="protein sequence ID" value="BBX38535.1"/>
    <property type="molecule type" value="Genomic_DNA"/>
</dbReference>